<dbReference type="Gene3D" id="1.20.950.20">
    <property type="entry name" value="Transmembrane di-heme cytochromes, Chain C"/>
    <property type="match status" value="1"/>
</dbReference>
<reference evidence="16 18" key="2">
    <citation type="submission" date="2023-01" db="EMBL/GenBank/DDBJ databases">
        <title>Trichodesmium-associated heterotrophic epibiont bacteria.</title>
        <authorList>
            <person name="Cleveland C.S."/>
            <person name="Webb E.A."/>
        </authorList>
    </citation>
    <scope>NUCLEOTIDE SEQUENCE [LARGE SCALE GENOMIC DNA]</scope>
    <source>
        <strain evidence="16 18">USCH2</strain>
    </source>
</reference>
<feature type="transmembrane region" description="Helical" evidence="13">
    <location>
        <begin position="138"/>
        <end position="159"/>
    </location>
</feature>
<feature type="transmembrane region" description="Helical" evidence="13">
    <location>
        <begin position="85"/>
        <end position="110"/>
    </location>
</feature>
<evidence type="ECO:0000256" key="10">
    <source>
        <dbReference type="ARBA" id="ARBA00023004"/>
    </source>
</evidence>
<dbReference type="EMBL" id="JAQPZS010000004">
    <property type="protein sequence ID" value="MEJ6495534.1"/>
    <property type="molecule type" value="Genomic_DNA"/>
</dbReference>
<dbReference type="PATRIC" id="fig|570156.3.peg.2783"/>
<dbReference type="STRING" id="570156.AOG27_08590"/>
<evidence type="ECO:0000313" key="15">
    <source>
        <dbReference type="EMBL" id="KPM83701.1"/>
    </source>
</evidence>
<dbReference type="InterPro" id="IPR016174">
    <property type="entry name" value="Di-haem_cyt_TM"/>
</dbReference>
<evidence type="ECO:0000313" key="17">
    <source>
        <dbReference type="Proteomes" id="UP000050378"/>
    </source>
</evidence>
<keyword evidence="4" id="KW-1003">Cell membrane</keyword>
<evidence type="ECO:0000256" key="2">
    <source>
        <dbReference type="ARBA" id="ARBA00004651"/>
    </source>
</evidence>
<dbReference type="PANTHER" id="PTHR30529">
    <property type="entry name" value="CYTOCHROME B561"/>
    <property type="match status" value="1"/>
</dbReference>
<dbReference type="Proteomes" id="UP001377972">
    <property type="component" value="Unassembled WGS sequence"/>
</dbReference>
<comment type="similarity">
    <text evidence="12">Belongs to the cytochrome b561 family.</text>
</comment>
<reference evidence="15 17" key="1">
    <citation type="submission" date="2015-09" db="EMBL/GenBank/DDBJ databases">
        <title>Draft Genome Sequence of Pseudoalteromonas lipolytica UCD-48B.</title>
        <authorList>
            <person name="Krusor M."/>
            <person name="Coil D.A."/>
            <person name="Lang J.M."/>
            <person name="Eisen J.A."/>
            <person name="Alexiev A."/>
        </authorList>
    </citation>
    <scope>NUCLEOTIDE SEQUENCE [LARGE SCALE GENOMIC DNA]</scope>
    <source>
        <strain evidence="15 17">UCD-48B</strain>
    </source>
</reference>
<comment type="cofactor">
    <cofactor evidence="1">
        <name>heme b</name>
        <dbReference type="ChEBI" id="CHEBI:60344"/>
    </cofactor>
</comment>
<dbReference type="GO" id="GO:0046872">
    <property type="term" value="F:metal ion binding"/>
    <property type="evidence" value="ECO:0007669"/>
    <property type="project" value="UniProtKB-KW"/>
</dbReference>
<dbReference type="InterPro" id="IPR011577">
    <property type="entry name" value="Cyt_b561_bac/Ni-Hgenase"/>
</dbReference>
<evidence type="ECO:0000256" key="7">
    <source>
        <dbReference type="ARBA" id="ARBA00022723"/>
    </source>
</evidence>
<evidence type="ECO:0000256" key="1">
    <source>
        <dbReference type="ARBA" id="ARBA00001970"/>
    </source>
</evidence>
<evidence type="ECO:0000256" key="4">
    <source>
        <dbReference type="ARBA" id="ARBA00022475"/>
    </source>
</evidence>
<evidence type="ECO:0000256" key="8">
    <source>
        <dbReference type="ARBA" id="ARBA00022982"/>
    </source>
</evidence>
<evidence type="ECO:0000256" key="12">
    <source>
        <dbReference type="ARBA" id="ARBA00037975"/>
    </source>
</evidence>
<evidence type="ECO:0000256" key="6">
    <source>
        <dbReference type="ARBA" id="ARBA00022692"/>
    </source>
</evidence>
<dbReference type="EMBL" id="LJTC01000005">
    <property type="protein sequence ID" value="KPM83701.1"/>
    <property type="molecule type" value="Genomic_DNA"/>
</dbReference>
<evidence type="ECO:0000256" key="11">
    <source>
        <dbReference type="ARBA" id="ARBA00023136"/>
    </source>
</evidence>
<evidence type="ECO:0000256" key="9">
    <source>
        <dbReference type="ARBA" id="ARBA00022989"/>
    </source>
</evidence>
<dbReference type="SUPFAM" id="SSF81342">
    <property type="entry name" value="Transmembrane di-heme cytochromes"/>
    <property type="match status" value="1"/>
</dbReference>
<feature type="transmembrane region" description="Helical" evidence="13">
    <location>
        <begin position="45"/>
        <end position="65"/>
    </location>
</feature>
<dbReference type="GO" id="GO:0022904">
    <property type="term" value="P:respiratory electron transport chain"/>
    <property type="evidence" value="ECO:0007669"/>
    <property type="project" value="InterPro"/>
</dbReference>
<evidence type="ECO:0000313" key="16">
    <source>
        <dbReference type="EMBL" id="MEJ6495534.1"/>
    </source>
</evidence>
<organism evidence="15 17">
    <name type="scientific">Pseudoalteromonas lipolytica</name>
    <dbReference type="NCBI Taxonomy" id="570156"/>
    <lineage>
        <taxon>Bacteria</taxon>
        <taxon>Pseudomonadati</taxon>
        <taxon>Pseudomonadota</taxon>
        <taxon>Gammaproteobacteria</taxon>
        <taxon>Alteromonadales</taxon>
        <taxon>Pseudoalteromonadaceae</taxon>
        <taxon>Pseudoalteromonas</taxon>
    </lineage>
</organism>
<evidence type="ECO:0000313" key="18">
    <source>
        <dbReference type="Proteomes" id="UP001377972"/>
    </source>
</evidence>
<comment type="subcellular location">
    <subcellularLocation>
        <location evidence="2">Cell membrane</location>
        <topology evidence="2">Multi-pass membrane protein</topology>
    </subcellularLocation>
</comment>
<proteinExistence type="inferred from homology"/>
<keyword evidence="7" id="KW-0479">Metal-binding</keyword>
<dbReference type="GO" id="GO:0020037">
    <property type="term" value="F:heme binding"/>
    <property type="evidence" value="ECO:0007669"/>
    <property type="project" value="TreeGrafter"/>
</dbReference>
<keyword evidence="10" id="KW-0408">Iron</keyword>
<dbReference type="OrthoDB" id="9793784at2"/>
<gene>
    <name evidence="15" type="ORF">AOG27_08590</name>
    <name evidence="16" type="ORF">PQI24_05795</name>
</gene>
<comment type="caution">
    <text evidence="15">The sequence shown here is derived from an EMBL/GenBank/DDBJ whole genome shotgun (WGS) entry which is preliminary data.</text>
</comment>
<dbReference type="RefSeq" id="WP_054552614.1">
    <property type="nucleotide sequence ID" value="NZ_JAQPZS010000004.1"/>
</dbReference>
<keyword evidence="11 13" id="KW-0472">Membrane</keyword>
<protein>
    <submittedName>
        <fullName evidence="15 16">Cytochrome B</fullName>
    </submittedName>
</protein>
<dbReference type="AlphaFoldDB" id="A0A0P7DRI7"/>
<keyword evidence="9 13" id="KW-1133">Transmembrane helix</keyword>
<dbReference type="GO" id="GO:0005886">
    <property type="term" value="C:plasma membrane"/>
    <property type="evidence" value="ECO:0007669"/>
    <property type="project" value="UniProtKB-SubCell"/>
</dbReference>
<accession>A0A0P7DRI7</accession>
<keyword evidence="3" id="KW-0813">Transport</keyword>
<sequence length="177" mass="19331">MSKVAALSKPTILLHWTVAILFIGVFAMGIYVADFAEPPAKFTYMGWHKSMGLVVLVFAIARLIWRIKEGALPATSDMPKWQTVIAHLTHGLLLLATLAMPLSGFIMSYAGGRAISFFEFELLSAPEKTPWLADAGSFVHHSSVLIIVVILALHVAAALKHQFVDKDGMLSRMLGKS</sequence>
<keyword evidence="5" id="KW-0349">Heme</keyword>
<evidence type="ECO:0000256" key="5">
    <source>
        <dbReference type="ARBA" id="ARBA00022617"/>
    </source>
</evidence>
<keyword evidence="18" id="KW-1185">Reference proteome</keyword>
<keyword evidence="8" id="KW-0249">Electron transport</keyword>
<evidence type="ECO:0000256" key="13">
    <source>
        <dbReference type="SAM" id="Phobius"/>
    </source>
</evidence>
<evidence type="ECO:0000259" key="14">
    <source>
        <dbReference type="Pfam" id="PF01292"/>
    </source>
</evidence>
<dbReference type="GO" id="GO:0009055">
    <property type="term" value="F:electron transfer activity"/>
    <property type="evidence" value="ECO:0007669"/>
    <property type="project" value="InterPro"/>
</dbReference>
<feature type="domain" description="Cytochrome b561 bacterial/Ni-hydrogenase" evidence="14">
    <location>
        <begin position="8"/>
        <end position="175"/>
    </location>
</feature>
<evidence type="ECO:0000256" key="3">
    <source>
        <dbReference type="ARBA" id="ARBA00022448"/>
    </source>
</evidence>
<dbReference type="Pfam" id="PF01292">
    <property type="entry name" value="Ni_hydr_CYTB"/>
    <property type="match status" value="1"/>
</dbReference>
<feature type="transmembrane region" description="Helical" evidence="13">
    <location>
        <begin position="12"/>
        <end position="33"/>
    </location>
</feature>
<name>A0A0P7DRI7_9GAMM</name>
<dbReference type="Proteomes" id="UP000050378">
    <property type="component" value="Unassembled WGS sequence"/>
</dbReference>
<dbReference type="InterPro" id="IPR052168">
    <property type="entry name" value="Cytochrome_b561_oxidase"/>
</dbReference>
<dbReference type="PANTHER" id="PTHR30529:SF7">
    <property type="entry name" value="CYTOCHROME B561 BACTERIAL_NI-HYDROGENASE DOMAIN-CONTAINING PROTEIN"/>
    <property type="match status" value="1"/>
</dbReference>
<keyword evidence="6 13" id="KW-0812">Transmembrane</keyword>